<comment type="subcellular location">
    <subcellularLocation>
        <location evidence="1">Nucleus</location>
    </subcellularLocation>
</comment>
<proteinExistence type="inferred from homology"/>
<keyword evidence="3" id="KW-0238">DNA-binding</keyword>
<evidence type="ECO:0000256" key="7">
    <source>
        <dbReference type="ARBA" id="ARBA00038129"/>
    </source>
</evidence>
<evidence type="ECO:0000256" key="4">
    <source>
        <dbReference type="ARBA" id="ARBA00023163"/>
    </source>
</evidence>
<protein>
    <recommendedName>
        <fullName evidence="10">Core Histone H2A/H2B/H3 domain-containing protein</fullName>
    </recommendedName>
</protein>
<dbReference type="OrthoDB" id="1272441at2759"/>
<dbReference type="Proteomes" id="UP001141552">
    <property type="component" value="Unassembled WGS sequence"/>
</dbReference>
<evidence type="ECO:0000259" key="10">
    <source>
        <dbReference type="Pfam" id="PF00125"/>
    </source>
</evidence>
<comment type="similarity">
    <text evidence="7">Belongs to the NFYC/HAP5 subunit family.</text>
</comment>
<dbReference type="GO" id="GO:0005634">
    <property type="term" value="C:nucleus"/>
    <property type="evidence" value="ECO:0007669"/>
    <property type="project" value="UniProtKB-SubCell"/>
</dbReference>
<dbReference type="AlphaFoldDB" id="A0A9Q0EZD4"/>
<dbReference type="GO" id="GO:0046982">
    <property type="term" value="F:protein heterodimerization activity"/>
    <property type="evidence" value="ECO:0007669"/>
    <property type="project" value="InterPro"/>
</dbReference>
<comment type="caution">
    <text evidence="11">The sequence shown here is derived from an EMBL/GenBank/DDBJ whole genome shotgun (WGS) entry which is preliminary data.</text>
</comment>
<dbReference type="CDD" id="cd22908">
    <property type="entry name" value="HFD_NFYC-like"/>
    <property type="match status" value="1"/>
</dbReference>
<comment type="function">
    <text evidence="8">Stimulates the transcription of various genes by recognizing and binding to a CCAAT motif in promoters.</text>
</comment>
<sequence>MDLNQTFELNALPTSPSPSQFGSIDGQDSEETGCSHFKQVQNQTMETFWNQQLSAIYNITEYKNNQLPLARIKKLMKADENVKMISADTPVVFAKACEIFIKELTLRGWLQTEDCNRRTLQRCDIARAIHNSEDTNLHFLLTNKKTKLSPYCNHKDGDFAKYFQECAPCIPTHQWPSPSPVGVNRADTADHNEIPPQPKTKRPMLPGSFNYDSTSK</sequence>
<keyword evidence="2" id="KW-0805">Transcription regulation</keyword>
<accession>A0A9Q0EZD4</accession>
<feature type="region of interest" description="Disordered" evidence="9">
    <location>
        <begin position="9"/>
        <end position="32"/>
    </location>
</feature>
<name>A0A9Q0EZD4_9ROSI</name>
<evidence type="ECO:0000256" key="5">
    <source>
        <dbReference type="ARBA" id="ARBA00023242"/>
    </source>
</evidence>
<evidence type="ECO:0000313" key="12">
    <source>
        <dbReference type="Proteomes" id="UP001141552"/>
    </source>
</evidence>
<evidence type="ECO:0000256" key="6">
    <source>
        <dbReference type="ARBA" id="ARBA00025911"/>
    </source>
</evidence>
<feature type="compositionally biased region" description="Polar residues" evidence="9">
    <location>
        <begin position="9"/>
        <end position="22"/>
    </location>
</feature>
<feature type="domain" description="Core Histone H2A/H2B/H3" evidence="10">
    <location>
        <begin position="60"/>
        <end position="130"/>
    </location>
</feature>
<dbReference type="Gene3D" id="1.10.20.10">
    <property type="entry name" value="Histone, subunit A"/>
    <property type="match status" value="1"/>
</dbReference>
<dbReference type="Pfam" id="PF00125">
    <property type="entry name" value="Histone"/>
    <property type="match status" value="1"/>
</dbReference>
<comment type="subunit">
    <text evidence="6">Heterotrimeric transcription factor composed of three components, NF-YA, NF-YB and NF-YC. NF-YB and NF-YC must interact and dimerize for NF-YA association and DNA binding.</text>
</comment>
<reference evidence="11" key="2">
    <citation type="journal article" date="2023" name="Plants (Basel)">
        <title>Annotation of the Turnera subulata (Passifloraceae) Draft Genome Reveals the S-Locus Evolved after the Divergence of Turneroideae from Passifloroideae in a Stepwise Manner.</title>
        <authorList>
            <person name="Henning P.M."/>
            <person name="Roalson E.H."/>
            <person name="Mir W."/>
            <person name="McCubbin A.G."/>
            <person name="Shore J.S."/>
        </authorList>
    </citation>
    <scope>NUCLEOTIDE SEQUENCE</scope>
    <source>
        <strain evidence="11">F60SS</strain>
    </source>
</reference>
<keyword evidence="12" id="KW-1185">Reference proteome</keyword>
<dbReference type="EMBL" id="JAKUCV010007685">
    <property type="protein sequence ID" value="KAJ4822401.1"/>
    <property type="molecule type" value="Genomic_DNA"/>
</dbReference>
<dbReference type="PANTHER" id="PTHR10252">
    <property type="entry name" value="HISTONE-LIKE TRANSCRIPTION FACTOR CCAAT-RELATED"/>
    <property type="match status" value="1"/>
</dbReference>
<dbReference type="FunFam" id="1.10.20.10:FF:000062">
    <property type="entry name" value="Nuclear transcription factor Y subunit C"/>
    <property type="match status" value="1"/>
</dbReference>
<evidence type="ECO:0000256" key="3">
    <source>
        <dbReference type="ARBA" id="ARBA00023125"/>
    </source>
</evidence>
<evidence type="ECO:0000256" key="9">
    <source>
        <dbReference type="SAM" id="MobiDB-lite"/>
    </source>
</evidence>
<dbReference type="SUPFAM" id="SSF47113">
    <property type="entry name" value="Histone-fold"/>
    <property type="match status" value="1"/>
</dbReference>
<feature type="region of interest" description="Disordered" evidence="9">
    <location>
        <begin position="177"/>
        <end position="216"/>
    </location>
</feature>
<dbReference type="GO" id="GO:0000976">
    <property type="term" value="F:transcription cis-regulatory region binding"/>
    <property type="evidence" value="ECO:0007669"/>
    <property type="project" value="TreeGrafter"/>
</dbReference>
<evidence type="ECO:0000256" key="2">
    <source>
        <dbReference type="ARBA" id="ARBA00023015"/>
    </source>
</evidence>
<keyword evidence="4" id="KW-0804">Transcription</keyword>
<dbReference type="InterPro" id="IPR050568">
    <property type="entry name" value="Transcr_DNA_Rep_Reg"/>
</dbReference>
<organism evidence="11 12">
    <name type="scientific">Turnera subulata</name>
    <dbReference type="NCBI Taxonomy" id="218843"/>
    <lineage>
        <taxon>Eukaryota</taxon>
        <taxon>Viridiplantae</taxon>
        <taxon>Streptophyta</taxon>
        <taxon>Embryophyta</taxon>
        <taxon>Tracheophyta</taxon>
        <taxon>Spermatophyta</taxon>
        <taxon>Magnoliopsida</taxon>
        <taxon>eudicotyledons</taxon>
        <taxon>Gunneridae</taxon>
        <taxon>Pentapetalae</taxon>
        <taxon>rosids</taxon>
        <taxon>fabids</taxon>
        <taxon>Malpighiales</taxon>
        <taxon>Passifloraceae</taxon>
        <taxon>Turnera</taxon>
    </lineage>
</organism>
<dbReference type="InterPro" id="IPR009072">
    <property type="entry name" value="Histone-fold"/>
</dbReference>
<keyword evidence="5" id="KW-0539">Nucleus</keyword>
<dbReference type="GO" id="GO:0006355">
    <property type="term" value="P:regulation of DNA-templated transcription"/>
    <property type="evidence" value="ECO:0007669"/>
    <property type="project" value="TreeGrafter"/>
</dbReference>
<dbReference type="InterPro" id="IPR007125">
    <property type="entry name" value="H2A/H2B/H3"/>
</dbReference>
<evidence type="ECO:0000313" key="11">
    <source>
        <dbReference type="EMBL" id="KAJ4822401.1"/>
    </source>
</evidence>
<dbReference type="PANTHER" id="PTHR10252:SF124">
    <property type="entry name" value="NUCLEAR TRANSCRIPTION FACTOR Y SUBUNIT C-10"/>
    <property type="match status" value="1"/>
</dbReference>
<reference evidence="11" key="1">
    <citation type="submission" date="2022-02" db="EMBL/GenBank/DDBJ databases">
        <authorList>
            <person name="Henning P.M."/>
            <person name="McCubbin A.G."/>
            <person name="Shore J.S."/>
        </authorList>
    </citation>
    <scope>NUCLEOTIDE SEQUENCE</scope>
    <source>
        <strain evidence="11">F60SS</strain>
        <tissue evidence="11">Leaves</tissue>
    </source>
</reference>
<gene>
    <name evidence="11" type="ORF">Tsubulata_008939</name>
</gene>
<evidence type="ECO:0000256" key="8">
    <source>
        <dbReference type="ARBA" id="ARBA00059992"/>
    </source>
</evidence>
<evidence type="ECO:0000256" key="1">
    <source>
        <dbReference type="ARBA" id="ARBA00004123"/>
    </source>
</evidence>